<comment type="caution">
    <text evidence="1">The sequence shown here is derived from an EMBL/GenBank/DDBJ whole genome shotgun (WGS) entry which is preliminary data.</text>
</comment>
<organism evidence="1 2">
    <name type="scientific">Paramecium octaurelia</name>
    <dbReference type="NCBI Taxonomy" id="43137"/>
    <lineage>
        <taxon>Eukaryota</taxon>
        <taxon>Sar</taxon>
        <taxon>Alveolata</taxon>
        <taxon>Ciliophora</taxon>
        <taxon>Intramacronucleata</taxon>
        <taxon>Oligohymenophorea</taxon>
        <taxon>Peniculida</taxon>
        <taxon>Parameciidae</taxon>
        <taxon>Paramecium</taxon>
    </lineage>
</organism>
<protein>
    <submittedName>
        <fullName evidence="1">Uncharacterized protein</fullName>
    </submittedName>
</protein>
<dbReference type="Proteomes" id="UP000683925">
    <property type="component" value="Unassembled WGS sequence"/>
</dbReference>
<dbReference type="AlphaFoldDB" id="A0A8S1SJ63"/>
<accession>A0A8S1SJ63</accession>
<evidence type="ECO:0000313" key="2">
    <source>
        <dbReference type="Proteomes" id="UP000683925"/>
    </source>
</evidence>
<gene>
    <name evidence="1" type="ORF">POCTA_138.1.T0110469</name>
</gene>
<sequence length="65" mass="7605">MAKIIFRLYQMFILGDSCNQKIFSVEQKNLLQRQVKITQGVYIPTKRLKVQGIIITARIQSNLYC</sequence>
<proteinExistence type="predicted"/>
<evidence type="ECO:0000313" key="1">
    <source>
        <dbReference type="EMBL" id="CAD8140513.1"/>
    </source>
</evidence>
<name>A0A8S1SJ63_PAROT</name>
<dbReference type="EMBL" id="CAJJDP010000010">
    <property type="protein sequence ID" value="CAD8140513.1"/>
    <property type="molecule type" value="Genomic_DNA"/>
</dbReference>
<keyword evidence="2" id="KW-1185">Reference proteome</keyword>
<reference evidence="1" key="1">
    <citation type="submission" date="2021-01" db="EMBL/GenBank/DDBJ databases">
        <authorList>
            <consortium name="Genoscope - CEA"/>
            <person name="William W."/>
        </authorList>
    </citation>
    <scope>NUCLEOTIDE SEQUENCE</scope>
</reference>